<protein>
    <submittedName>
        <fullName evidence="1">Uncharacterized protein</fullName>
    </submittedName>
</protein>
<keyword evidence="2" id="KW-1185">Reference proteome</keyword>
<evidence type="ECO:0000313" key="2">
    <source>
        <dbReference type="Proteomes" id="UP001333110"/>
    </source>
</evidence>
<organism evidence="1 2">
    <name type="scientific">Mycteria americana</name>
    <name type="common">Wood stork</name>
    <dbReference type="NCBI Taxonomy" id="33587"/>
    <lineage>
        <taxon>Eukaryota</taxon>
        <taxon>Metazoa</taxon>
        <taxon>Chordata</taxon>
        <taxon>Craniata</taxon>
        <taxon>Vertebrata</taxon>
        <taxon>Euteleostomi</taxon>
        <taxon>Archelosauria</taxon>
        <taxon>Archosauria</taxon>
        <taxon>Dinosauria</taxon>
        <taxon>Saurischia</taxon>
        <taxon>Theropoda</taxon>
        <taxon>Coelurosauria</taxon>
        <taxon>Aves</taxon>
        <taxon>Neognathae</taxon>
        <taxon>Neoaves</taxon>
        <taxon>Aequornithes</taxon>
        <taxon>Ciconiiformes</taxon>
        <taxon>Ciconiidae</taxon>
        <taxon>Mycteria</taxon>
    </lineage>
</organism>
<gene>
    <name evidence="1" type="ORF">QYF61_005341</name>
</gene>
<sequence length="334" mass="36808">MVRHRAEWEGPCHNKVKGTFADLQAQTHVERCIAGESEKALPAAEGQGLTLQVLVLTLQRFQVVNLLPKLGCAVSVLLPQGGSRGFVLQCGLFEVTTHLLEFCLTLLVHLNVIQRLLMGLLEGFLLFCQLGNGLVQGCHLLCEVFHLLILGINFLLILSPFSHLLNFGFQLDFGFDELVTSFLSISQAICFLGQMNGDTHCLYLELQQGLDLEEQLHPGPVLDVHECTNIVLDAEDGFPKPVFTERHEHVVVEELLQFLIGEVDAQLLKAVELPKGRRGAQVLKGLLQAPSNLSWNTSNDGAFPNSEASLFQCLTSLILKNVSLRSNQNLPSSV</sequence>
<name>A0AAN7RY50_MYCAM</name>
<accession>A0AAN7RY50</accession>
<dbReference type="EMBL" id="JAUNZN010000016">
    <property type="protein sequence ID" value="KAK4811773.1"/>
    <property type="molecule type" value="Genomic_DNA"/>
</dbReference>
<comment type="caution">
    <text evidence="1">The sequence shown here is derived from an EMBL/GenBank/DDBJ whole genome shotgun (WGS) entry which is preliminary data.</text>
</comment>
<dbReference type="Proteomes" id="UP001333110">
    <property type="component" value="Unassembled WGS sequence"/>
</dbReference>
<reference evidence="1 2" key="1">
    <citation type="journal article" date="2023" name="J. Hered.">
        <title>Chromosome-level genome of the wood stork (Mycteria americana) provides insight into avian chromosome evolution.</title>
        <authorList>
            <person name="Flamio R. Jr."/>
            <person name="Ramstad K.M."/>
        </authorList>
    </citation>
    <scope>NUCLEOTIDE SEQUENCE [LARGE SCALE GENOMIC DNA]</scope>
    <source>
        <strain evidence="1">JAX WOST 10</strain>
    </source>
</reference>
<proteinExistence type="predicted"/>
<dbReference type="AlphaFoldDB" id="A0AAN7RY50"/>
<evidence type="ECO:0000313" key="1">
    <source>
        <dbReference type="EMBL" id="KAK4811773.1"/>
    </source>
</evidence>